<dbReference type="EMBL" id="JAODUO010000172">
    <property type="protein sequence ID" value="KAK2187265.1"/>
    <property type="molecule type" value="Genomic_DNA"/>
</dbReference>
<accession>A0AAD9UFD8</accession>
<dbReference type="AlphaFoldDB" id="A0AAD9UFD8"/>
<name>A0AAD9UFD8_RIDPI</name>
<protein>
    <submittedName>
        <fullName evidence="1">Uncharacterized protein</fullName>
    </submittedName>
</protein>
<evidence type="ECO:0000313" key="1">
    <source>
        <dbReference type="EMBL" id="KAK2187265.1"/>
    </source>
</evidence>
<comment type="caution">
    <text evidence="1">The sequence shown here is derived from an EMBL/GenBank/DDBJ whole genome shotgun (WGS) entry which is preliminary data.</text>
</comment>
<evidence type="ECO:0000313" key="2">
    <source>
        <dbReference type="Proteomes" id="UP001209878"/>
    </source>
</evidence>
<reference evidence="1" key="1">
    <citation type="journal article" date="2023" name="Mol. Biol. Evol.">
        <title>Third-Generation Sequencing Reveals the Adaptive Role of the Epigenome in Three Deep-Sea Polychaetes.</title>
        <authorList>
            <person name="Perez M."/>
            <person name="Aroh O."/>
            <person name="Sun Y."/>
            <person name="Lan Y."/>
            <person name="Juniper S.K."/>
            <person name="Young C.R."/>
            <person name="Angers B."/>
            <person name="Qian P.Y."/>
        </authorList>
    </citation>
    <scope>NUCLEOTIDE SEQUENCE</scope>
    <source>
        <strain evidence="1">R07B-5</strain>
    </source>
</reference>
<dbReference type="Proteomes" id="UP001209878">
    <property type="component" value="Unassembled WGS sequence"/>
</dbReference>
<keyword evidence="2" id="KW-1185">Reference proteome</keyword>
<proteinExistence type="predicted"/>
<gene>
    <name evidence="1" type="ORF">NP493_174g01003</name>
</gene>
<organism evidence="1 2">
    <name type="scientific">Ridgeia piscesae</name>
    <name type="common">Tubeworm</name>
    <dbReference type="NCBI Taxonomy" id="27915"/>
    <lineage>
        <taxon>Eukaryota</taxon>
        <taxon>Metazoa</taxon>
        <taxon>Spiralia</taxon>
        <taxon>Lophotrochozoa</taxon>
        <taxon>Annelida</taxon>
        <taxon>Polychaeta</taxon>
        <taxon>Sedentaria</taxon>
        <taxon>Canalipalpata</taxon>
        <taxon>Sabellida</taxon>
        <taxon>Siboglinidae</taxon>
        <taxon>Ridgeia</taxon>
    </lineage>
</organism>
<sequence>MCSYVADPAQSLCVQRKAGSSGTATHCEALHCNSQHWDFNALTSNLWIPLFPTAEEDLQWWTSAHSVLRVAPVTPTEPDTQLFTDALYITWGPHWNALTVSGVWTITEKTLHINKLDLEVINTAYGPDSPGCISRIWSIQLYRRTKRLLLMCQDNQIVLWA</sequence>